<dbReference type="PROSITE" id="PS00028">
    <property type="entry name" value="ZINC_FINGER_C2H2_1"/>
    <property type="match status" value="2"/>
</dbReference>
<evidence type="ECO:0000256" key="5">
    <source>
        <dbReference type="ARBA" id="ARBA00022833"/>
    </source>
</evidence>
<keyword evidence="10" id="KW-1185">Reference proteome</keyword>
<evidence type="ECO:0000256" key="4">
    <source>
        <dbReference type="ARBA" id="ARBA00022771"/>
    </source>
</evidence>
<dbReference type="SUPFAM" id="SSF57667">
    <property type="entry name" value="beta-beta-alpha zinc fingers"/>
    <property type="match status" value="1"/>
</dbReference>
<dbReference type="InterPro" id="IPR036236">
    <property type="entry name" value="Znf_C2H2_sf"/>
</dbReference>
<evidence type="ECO:0000259" key="8">
    <source>
        <dbReference type="PROSITE" id="PS50157"/>
    </source>
</evidence>
<evidence type="ECO:0000313" key="9">
    <source>
        <dbReference type="EMBL" id="MEQ2216890.1"/>
    </source>
</evidence>
<feature type="non-terminal residue" evidence="9">
    <location>
        <position position="1"/>
    </location>
</feature>
<name>A0ABV0S9L6_9TELE</name>
<organism evidence="9 10">
    <name type="scientific">Xenoophorus captivus</name>
    <dbReference type="NCBI Taxonomy" id="1517983"/>
    <lineage>
        <taxon>Eukaryota</taxon>
        <taxon>Metazoa</taxon>
        <taxon>Chordata</taxon>
        <taxon>Craniata</taxon>
        <taxon>Vertebrata</taxon>
        <taxon>Euteleostomi</taxon>
        <taxon>Actinopterygii</taxon>
        <taxon>Neopterygii</taxon>
        <taxon>Teleostei</taxon>
        <taxon>Neoteleostei</taxon>
        <taxon>Acanthomorphata</taxon>
        <taxon>Ovalentaria</taxon>
        <taxon>Atherinomorphae</taxon>
        <taxon>Cyprinodontiformes</taxon>
        <taxon>Goodeidae</taxon>
        <taxon>Xenoophorus</taxon>
    </lineage>
</organism>
<evidence type="ECO:0000256" key="2">
    <source>
        <dbReference type="ARBA" id="ARBA00022723"/>
    </source>
</evidence>
<dbReference type="Gene3D" id="3.30.160.60">
    <property type="entry name" value="Classic Zinc Finger"/>
    <property type="match status" value="2"/>
</dbReference>
<proteinExistence type="predicted"/>
<evidence type="ECO:0000256" key="3">
    <source>
        <dbReference type="ARBA" id="ARBA00022737"/>
    </source>
</evidence>
<comment type="subcellular location">
    <subcellularLocation>
        <location evidence="1">Nucleus</location>
    </subcellularLocation>
</comment>
<dbReference type="PROSITE" id="PS50157">
    <property type="entry name" value="ZINC_FINGER_C2H2_2"/>
    <property type="match status" value="2"/>
</dbReference>
<feature type="domain" description="C2H2-type" evidence="8">
    <location>
        <begin position="32"/>
        <end position="59"/>
    </location>
</feature>
<dbReference type="Pfam" id="PF25095">
    <property type="entry name" value="C2H2-zf_KIN17"/>
    <property type="match status" value="1"/>
</dbReference>
<dbReference type="SMART" id="SM00355">
    <property type="entry name" value="ZnF_C2H2"/>
    <property type="match status" value="2"/>
</dbReference>
<dbReference type="EMBL" id="JAHRIN010073039">
    <property type="protein sequence ID" value="MEQ2216890.1"/>
    <property type="molecule type" value="Genomic_DNA"/>
</dbReference>
<keyword evidence="2" id="KW-0479">Metal-binding</keyword>
<keyword evidence="4 7" id="KW-0863">Zinc-finger</keyword>
<dbReference type="PANTHER" id="PTHR24394">
    <property type="entry name" value="ZINC FINGER PROTEIN"/>
    <property type="match status" value="1"/>
</dbReference>
<keyword evidence="3" id="KW-0677">Repeat</keyword>
<dbReference type="InterPro" id="IPR056767">
    <property type="entry name" value="C2H2-Znf_KIN17"/>
</dbReference>
<sequence length="67" mass="7734">EKPFSCLTCGKGFTRKSSLTSHMTTHTGEKPYPCDLCEKSFRDRSTYSRHMRSLSHVRPVEEILQTI</sequence>
<dbReference type="PANTHER" id="PTHR24394:SF29">
    <property type="entry name" value="MYONEURIN"/>
    <property type="match status" value="1"/>
</dbReference>
<evidence type="ECO:0000256" key="1">
    <source>
        <dbReference type="ARBA" id="ARBA00004123"/>
    </source>
</evidence>
<dbReference type="Proteomes" id="UP001434883">
    <property type="component" value="Unassembled WGS sequence"/>
</dbReference>
<keyword evidence="5" id="KW-0862">Zinc</keyword>
<keyword evidence="6" id="KW-0539">Nucleus</keyword>
<reference evidence="9 10" key="1">
    <citation type="submission" date="2021-06" db="EMBL/GenBank/DDBJ databases">
        <authorList>
            <person name="Palmer J.M."/>
        </authorList>
    </citation>
    <scope>NUCLEOTIDE SEQUENCE [LARGE SCALE GENOMIC DNA]</scope>
    <source>
        <strain evidence="9 10">XC_2019</strain>
        <tissue evidence="9">Muscle</tissue>
    </source>
</reference>
<dbReference type="InterPro" id="IPR013087">
    <property type="entry name" value="Znf_C2H2_type"/>
</dbReference>
<comment type="caution">
    <text evidence="9">The sequence shown here is derived from an EMBL/GenBank/DDBJ whole genome shotgun (WGS) entry which is preliminary data.</text>
</comment>
<evidence type="ECO:0000313" key="10">
    <source>
        <dbReference type="Proteomes" id="UP001434883"/>
    </source>
</evidence>
<protein>
    <recommendedName>
        <fullName evidence="8">C2H2-type domain-containing protein</fullName>
    </recommendedName>
</protein>
<feature type="domain" description="C2H2-type" evidence="8">
    <location>
        <begin position="4"/>
        <end position="31"/>
    </location>
</feature>
<gene>
    <name evidence="9" type="ORF">XENOCAPTIV_024692</name>
</gene>
<accession>A0ABV0S9L6</accession>
<evidence type="ECO:0000256" key="7">
    <source>
        <dbReference type="PROSITE-ProRule" id="PRU00042"/>
    </source>
</evidence>
<dbReference type="Pfam" id="PF00096">
    <property type="entry name" value="zf-C2H2"/>
    <property type="match status" value="1"/>
</dbReference>
<evidence type="ECO:0000256" key="6">
    <source>
        <dbReference type="ARBA" id="ARBA00023242"/>
    </source>
</evidence>